<keyword evidence="4 5" id="KW-0472">Membrane</keyword>
<dbReference type="SUPFAM" id="SSF81321">
    <property type="entry name" value="Family A G protein-coupled receptor-like"/>
    <property type="match status" value="1"/>
</dbReference>
<dbReference type="PANTHER" id="PTHR22751">
    <property type="entry name" value="G-PROTEIN COUPLED RECEPTOR-RELATED"/>
    <property type="match status" value="1"/>
</dbReference>
<feature type="domain" description="G-protein coupled receptors family 1 profile" evidence="6">
    <location>
        <begin position="32"/>
        <end position="173"/>
    </location>
</feature>
<evidence type="ECO:0000313" key="8">
    <source>
        <dbReference type="Proteomes" id="UP000005237"/>
    </source>
</evidence>
<dbReference type="EnsemblMetazoa" id="CJA10006.1">
    <property type="protein sequence ID" value="CJA10006.1"/>
    <property type="gene ID" value="WBGene00129210"/>
</dbReference>
<dbReference type="InterPro" id="IPR017452">
    <property type="entry name" value="GPCR_Rhodpsn_7TM"/>
</dbReference>
<reference evidence="8" key="1">
    <citation type="submission" date="2010-08" db="EMBL/GenBank/DDBJ databases">
        <authorList>
            <consortium name="Caenorhabditis japonica Sequencing Consortium"/>
            <person name="Wilson R.K."/>
        </authorList>
    </citation>
    <scope>NUCLEOTIDE SEQUENCE [LARGE SCALE GENOMIC DNA]</scope>
    <source>
        <strain evidence="8">DF5081</strain>
    </source>
</reference>
<keyword evidence="3 5" id="KW-1133">Transmembrane helix</keyword>
<protein>
    <submittedName>
        <fullName evidence="7">G_PROTEIN_RECEP_F1_2 domain-containing protein</fullName>
    </submittedName>
</protein>
<dbReference type="Proteomes" id="UP000005237">
    <property type="component" value="Unassembled WGS sequence"/>
</dbReference>
<reference evidence="7" key="2">
    <citation type="submission" date="2022-06" db="UniProtKB">
        <authorList>
            <consortium name="EnsemblMetazoa"/>
        </authorList>
    </citation>
    <scope>IDENTIFICATION</scope>
    <source>
        <strain evidence="7">DF5081</strain>
    </source>
</reference>
<keyword evidence="8" id="KW-1185">Reference proteome</keyword>
<feature type="transmembrane region" description="Helical" evidence="5">
    <location>
        <begin position="21"/>
        <end position="40"/>
    </location>
</feature>
<dbReference type="GO" id="GO:0008528">
    <property type="term" value="F:G protein-coupled peptide receptor activity"/>
    <property type="evidence" value="ECO:0007669"/>
    <property type="project" value="InterPro"/>
</dbReference>
<evidence type="ECO:0000313" key="7">
    <source>
        <dbReference type="EnsemblMetazoa" id="CJA10006.1"/>
    </source>
</evidence>
<accession>A0A8R1DRL7</accession>
<evidence type="ECO:0000256" key="5">
    <source>
        <dbReference type="SAM" id="Phobius"/>
    </source>
</evidence>
<proteinExistence type="predicted"/>
<evidence type="ECO:0000256" key="4">
    <source>
        <dbReference type="ARBA" id="ARBA00023136"/>
    </source>
</evidence>
<evidence type="ECO:0000256" key="1">
    <source>
        <dbReference type="ARBA" id="ARBA00004370"/>
    </source>
</evidence>
<organism evidence="7 8">
    <name type="scientific">Caenorhabditis japonica</name>
    <dbReference type="NCBI Taxonomy" id="281687"/>
    <lineage>
        <taxon>Eukaryota</taxon>
        <taxon>Metazoa</taxon>
        <taxon>Ecdysozoa</taxon>
        <taxon>Nematoda</taxon>
        <taxon>Chromadorea</taxon>
        <taxon>Rhabditida</taxon>
        <taxon>Rhabditina</taxon>
        <taxon>Rhabditomorpha</taxon>
        <taxon>Rhabditoidea</taxon>
        <taxon>Rhabditidae</taxon>
        <taxon>Peloderinae</taxon>
        <taxon>Caenorhabditis</taxon>
    </lineage>
</organism>
<name>A0A8R1DRL7_CAEJA</name>
<keyword evidence="2 5" id="KW-0812">Transmembrane</keyword>
<dbReference type="PANTHER" id="PTHR22751:SF73">
    <property type="entry name" value="G-PROTEIN COUPLED RECEPTORS FAMILY 1 PROFILE DOMAIN-CONTAINING PROTEIN"/>
    <property type="match status" value="1"/>
</dbReference>
<dbReference type="InterPro" id="IPR019427">
    <property type="entry name" value="7TM_GPCR_serpentine_rcpt_Srw"/>
</dbReference>
<dbReference type="Gene3D" id="1.20.1070.10">
    <property type="entry name" value="Rhodopsin 7-helix transmembrane proteins"/>
    <property type="match status" value="1"/>
</dbReference>
<evidence type="ECO:0000256" key="2">
    <source>
        <dbReference type="ARBA" id="ARBA00022692"/>
    </source>
</evidence>
<feature type="transmembrane region" description="Helical" evidence="5">
    <location>
        <begin position="52"/>
        <end position="69"/>
    </location>
</feature>
<feature type="transmembrane region" description="Helical" evidence="5">
    <location>
        <begin position="141"/>
        <end position="162"/>
    </location>
</feature>
<dbReference type="PROSITE" id="PS50262">
    <property type="entry name" value="G_PROTEIN_RECEP_F1_2"/>
    <property type="match status" value="1"/>
</dbReference>
<evidence type="ECO:0000259" key="6">
    <source>
        <dbReference type="PROSITE" id="PS50262"/>
    </source>
</evidence>
<sequence length="173" mass="19204">MSTGNVTVEISGDVNIFLSKIIFAPAIFAMCINVFHIFIISRRSVMPSSTNAILTGIAFSDIIFALYYVKSGIHALLITGLDKCESAASYEMVVLDWVLAAITDCFRRSSTWLCLFLAVVRTISVKKVLDKSFSFLSNAKFGWKVSSIIIFISSLLTVAYVFRYQIEDVGDIQ</sequence>
<dbReference type="GO" id="GO:0016020">
    <property type="term" value="C:membrane"/>
    <property type="evidence" value="ECO:0007669"/>
    <property type="project" value="UniProtKB-SubCell"/>
</dbReference>
<dbReference type="Pfam" id="PF10324">
    <property type="entry name" value="7TM_GPCR_Srw"/>
    <property type="match status" value="1"/>
</dbReference>
<evidence type="ECO:0000256" key="3">
    <source>
        <dbReference type="ARBA" id="ARBA00022989"/>
    </source>
</evidence>
<comment type="subcellular location">
    <subcellularLocation>
        <location evidence="1">Membrane</location>
    </subcellularLocation>
</comment>
<dbReference type="AlphaFoldDB" id="A0A8R1DRL7"/>